<evidence type="ECO:0000256" key="9">
    <source>
        <dbReference type="ARBA" id="ARBA00023326"/>
    </source>
</evidence>
<comment type="similarity">
    <text evidence="2">Belongs to the glycosyl hydrolase 5 (cellulase A) family.</text>
</comment>
<dbReference type="Pfam" id="PF00553">
    <property type="entry name" value="CBM_2"/>
    <property type="match status" value="1"/>
</dbReference>
<organism evidence="12 13">
    <name type="scientific">Glycomyces niveus</name>
    <dbReference type="NCBI Taxonomy" id="2820287"/>
    <lineage>
        <taxon>Bacteria</taxon>
        <taxon>Bacillati</taxon>
        <taxon>Actinomycetota</taxon>
        <taxon>Actinomycetes</taxon>
        <taxon>Glycomycetales</taxon>
        <taxon>Glycomycetaceae</taxon>
        <taxon>Glycomyces</taxon>
    </lineage>
</organism>
<dbReference type="InterPro" id="IPR014756">
    <property type="entry name" value="Ig_E-set"/>
</dbReference>
<evidence type="ECO:0000256" key="10">
    <source>
        <dbReference type="SAM" id="SignalP"/>
    </source>
</evidence>
<dbReference type="PANTHER" id="PTHR31297">
    <property type="entry name" value="GLUCAN ENDO-1,6-BETA-GLUCOSIDASE B"/>
    <property type="match status" value="1"/>
</dbReference>
<keyword evidence="6" id="KW-0136">Cellulose degradation</keyword>
<dbReference type="InterPro" id="IPR008965">
    <property type="entry name" value="CBM2/CBM3_carb-bd_dom_sf"/>
</dbReference>
<dbReference type="InterPro" id="IPR001919">
    <property type="entry name" value="CBD2"/>
</dbReference>
<sequence length="691" mass="74944">MQGVKRRTRRWITLVVMAVATMAAGLGVLAPSVAYAAEGCKVEYKVASQWPGGFTGNVDITNLGTPINKWDLVWTFPNGQRITQIWSATATNSGDTYTAKNVDYNAKIATNGSVSFGFNGSWTTTNGIPAQFKLNGVVCDGSVGQPTTSPTTEPTTTPPPGGATAMETVAAMEPGWNLGNTLDAVGADETAWGNPRVTQALIDNIAAQGYNSIRIPVTWDNHQSKTAPYAVEDAYLDRVEEVVGYALNADLHVLINIHHDSWIWMADMNTNRTVVEARYEAIWTEVATRFRDAPPEVLFESVNEPQFNNVDDPTAEGLLNDLNVSFHEIVRGTGGGNATRVLVLPTLHTNAGQAHLDALSATIASLDDENIAATIHYYGFWPFSVNVAGYTKFNAEVQADLEGYFDRAHAEFVANGIPVIVGEWGLLGFDAHTGTVEQGEKLKFFEYLQYYAAQKDLTLQLWDNGQHFNRTTFQWRDPELYSMMKAGWTSRSGTASSDQVFVAKSGTVSDVSLTLNPNGTTFQALRLGSTNLVQGTDYTISGNTLTIKASRLTALLGDRVYGVKANLHAVFSQGAPWRISVISYDQPTMSAATGATGSFAIPTQFNGDQLATMEAKYADGTAAGPHNWTSYKEFARAFSPDYTAGTISLPQAFWTDVNDGQKVTLTFHFWSGKTVTYYVTESGGNVTGSLT</sequence>
<evidence type="ECO:0000256" key="4">
    <source>
        <dbReference type="ARBA" id="ARBA00022729"/>
    </source>
</evidence>
<dbReference type="PANTHER" id="PTHR31297:SF41">
    <property type="entry name" value="ENDOGLUCANASE, PUTATIVE (AFU_ORTHOLOGUE AFUA_5G01830)-RELATED"/>
    <property type="match status" value="1"/>
</dbReference>
<evidence type="ECO:0000256" key="5">
    <source>
        <dbReference type="ARBA" id="ARBA00022801"/>
    </source>
</evidence>
<dbReference type="SUPFAM" id="SSF81296">
    <property type="entry name" value="E set domains"/>
    <property type="match status" value="1"/>
</dbReference>
<dbReference type="Pfam" id="PF00150">
    <property type="entry name" value="Cellulase"/>
    <property type="match status" value="1"/>
</dbReference>
<feature type="signal peptide" evidence="10">
    <location>
        <begin position="1"/>
        <end position="36"/>
    </location>
</feature>
<protein>
    <recommendedName>
        <fullName evidence="3">cellulase</fullName>
        <ecNumber evidence="3">3.2.1.4</ecNumber>
    </recommendedName>
</protein>
<dbReference type="RefSeq" id="WP_208494747.1">
    <property type="nucleotide sequence ID" value="NZ_JAGFNP010000002.1"/>
</dbReference>
<dbReference type="SUPFAM" id="SSF49384">
    <property type="entry name" value="Carbohydrate-binding domain"/>
    <property type="match status" value="1"/>
</dbReference>
<keyword evidence="7" id="KW-0119">Carbohydrate metabolism</keyword>
<dbReference type="SMART" id="SM00637">
    <property type="entry name" value="CBD_II"/>
    <property type="match status" value="1"/>
</dbReference>
<evidence type="ECO:0000256" key="3">
    <source>
        <dbReference type="ARBA" id="ARBA00012601"/>
    </source>
</evidence>
<evidence type="ECO:0000259" key="11">
    <source>
        <dbReference type="PROSITE" id="PS51173"/>
    </source>
</evidence>
<dbReference type="InterPro" id="IPR050386">
    <property type="entry name" value="Glycosyl_hydrolase_5"/>
</dbReference>
<evidence type="ECO:0000256" key="2">
    <source>
        <dbReference type="ARBA" id="ARBA00005641"/>
    </source>
</evidence>
<dbReference type="PROSITE" id="PS51173">
    <property type="entry name" value="CBM2"/>
    <property type="match status" value="1"/>
</dbReference>
<name>A0ABS3TZR8_9ACTN</name>
<dbReference type="Pfam" id="PF03442">
    <property type="entry name" value="CBM_X2"/>
    <property type="match status" value="1"/>
</dbReference>
<evidence type="ECO:0000313" key="12">
    <source>
        <dbReference type="EMBL" id="MBO3732004.1"/>
    </source>
</evidence>
<evidence type="ECO:0000256" key="1">
    <source>
        <dbReference type="ARBA" id="ARBA00000966"/>
    </source>
</evidence>
<gene>
    <name evidence="12" type="ORF">J5V16_04160</name>
</gene>
<keyword evidence="4 10" id="KW-0732">Signal</keyword>
<dbReference type="InterPro" id="IPR005102">
    <property type="entry name" value="Carbo-bd_X2"/>
</dbReference>
<dbReference type="InterPro" id="IPR001547">
    <property type="entry name" value="Glyco_hydro_5"/>
</dbReference>
<accession>A0ABS3TZR8</accession>
<keyword evidence="9" id="KW-0624">Polysaccharide degradation</keyword>
<dbReference type="SUPFAM" id="SSF51445">
    <property type="entry name" value="(Trans)glycosidases"/>
    <property type="match status" value="1"/>
</dbReference>
<evidence type="ECO:0000256" key="8">
    <source>
        <dbReference type="ARBA" id="ARBA00023295"/>
    </source>
</evidence>
<feature type="chain" id="PRO_5045326978" description="cellulase" evidence="10">
    <location>
        <begin position="37"/>
        <end position="691"/>
    </location>
</feature>
<dbReference type="InterPro" id="IPR017853">
    <property type="entry name" value="GH"/>
</dbReference>
<dbReference type="Proteomes" id="UP000681341">
    <property type="component" value="Unassembled WGS sequence"/>
</dbReference>
<dbReference type="Gene3D" id="3.20.20.80">
    <property type="entry name" value="Glycosidases"/>
    <property type="match status" value="1"/>
</dbReference>
<comment type="catalytic activity">
    <reaction evidence="1">
        <text>Endohydrolysis of (1-&gt;4)-beta-D-glucosidic linkages in cellulose, lichenin and cereal beta-D-glucans.</text>
        <dbReference type="EC" id="3.2.1.4"/>
    </reaction>
</comment>
<evidence type="ECO:0000256" key="7">
    <source>
        <dbReference type="ARBA" id="ARBA00023277"/>
    </source>
</evidence>
<comment type="caution">
    <text evidence="12">The sequence shown here is derived from an EMBL/GenBank/DDBJ whole genome shotgun (WGS) entry which is preliminary data.</text>
</comment>
<dbReference type="EC" id="3.2.1.4" evidence="3"/>
<proteinExistence type="inferred from homology"/>
<reference evidence="12 13" key="1">
    <citation type="submission" date="2021-03" db="EMBL/GenBank/DDBJ databases">
        <title>Glycomyces sp. nov., a novel actinomycete isolated from soil.</title>
        <authorList>
            <person name="Yang X."/>
            <person name="Xu X."/>
        </authorList>
    </citation>
    <scope>NUCLEOTIDE SEQUENCE [LARGE SCALE GENOMIC DNA]</scope>
    <source>
        <strain evidence="12 13">NEAU-S30</strain>
    </source>
</reference>
<dbReference type="EMBL" id="JAGFNP010000002">
    <property type="protein sequence ID" value="MBO3732004.1"/>
    <property type="molecule type" value="Genomic_DNA"/>
</dbReference>
<dbReference type="Pfam" id="PF18448">
    <property type="entry name" value="CBM46"/>
    <property type="match status" value="1"/>
</dbReference>
<keyword evidence="5" id="KW-0378">Hydrolase</keyword>
<dbReference type="Gene3D" id="2.60.40.10">
    <property type="entry name" value="Immunoglobulins"/>
    <property type="match status" value="1"/>
</dbReference>
<keyword evidence="13" id="KW-1185">Reference proteome</keyword>
<dbReference type="InterPro" id="IPR012291">
    <property type="entry name" value="CBM2_carb-bd_dom_sf"/>
</dbReference>
<keyword evidence="8" id="KW-0326">Glycosidase</keyword>
<evidence type="ECO:0000256" key="6">
    <source>
        <dbReference type="ARBA" id="ARBA00023001"/>
    </source>
</evidence>
<dbReference type="InterPro" id="IPR040946">
    <property type="entry name" value="CBM46"/>
</dbReference>
<dbReference type="Gene3D" id="2.60.40.290">
    <property type="match status" value="1"/>
</dbReference>
<evidence type="ECO:0000313" key="13">
    <source>
        <dbReference type="Proteomes" id="UP000681341"/>
    </source>
</evidence>
<feature type="domain" description="CBM2" evidence="11">
    <location>
        <begin position="33"/>
        <end position="142"/>
    </location>
</feature>
<dbReference type="InterPro" id="IPR013783">
    <property type="entry name" value="Ig-like_fold"/>
</dbReference>